<dbReference type="Gene3D" id="3.30.200.20">
    <property type="entry name" value="Phosphorylase Kinase, domain 1"/>
    <property type="match status" value="1"/>
</dbReference>
<feature type="compositionally biased region" description="Basic and acidic residues" evidence="5">
    <location>
        <begin position="346"/>
        <end position="356"/>
    </location>
</feature>
<keyword evidence="8" id="KW-1185">Reference proteome</keyword>
<evidence type="ECO:0000313" key="7">
    <source>
        <dbReference type="EMBL" id="CAB9523201.1"/>
    </source>
</evidence>
<dbReference type="PANTHER" id="PTHR24347">
    <property type="entry name" value="SERINE/THREONINE-PROTEIN KINASE"/>
    <property type="match status" value="1"/>
</dbReference>
<feature type="region of interest" description="Disordered" evidence="5">
    <location>
        <begin position="1"/>
        <end position="23"/>
    </location>
</feature>
<dbReference type="Gene3D" id="1.10.510.10">
    <property type="entry name" value="Transferase(Phosphotransferase) domain 1"/>
    <property type="match status" value="1"/>
</dbReference>
<dbReference type="PROSITE" id="PS00107">
    <property type="entry name" value="PROTEIN_KINASE_ATP"/>
    <property type="match status" value="1"/>
</dbReference>
<reference evidence="7" key="1">
    <citation type="submission" date="2020-06" db="EMBL/GenBank/DDBJ databases">
        <authorList>
            <consortium name="Plant Systems Biology data submission"/>
        </authorList>
    </citation>
    <scope>NUCLEOTIDE SEQUENCE</scope>
    <source>
        <strain evidence="7">D6</strain>
    </source>
</reference>
<dbReference type="PROSITE" id="PS00108">
    <property type="entry name" value="PROTEIN_KINASE_ST"/>
    <property type="match status" value="1"/>
</dbReference>
<evidence type="ECO:0000256" key="1">
    <source>
        <dbReference type="ARBA" id="ARBA00022741"/>
    </source>
</evidence>
<comment type="similarity">
    <text evidence="4">Belongs to the protein kinase superfamily.</text>
</comment>
<accession>A0A9N8EPP6</accession>
<dbReference type="CDD" id="cd05117">
    <property type="entry name" value="STKc_CAMK"/>
    <property type="match status" value="1"/>
</dbReference>
<evidence type="ECO:0000256" key="2">
    <source>
        <dbReference type="ARBA" id="ARBA00022840"/>
    </source>
</evidence>
<keyword evidence="2 3" id="KW-0067">ATP-binding</keyword>
<dbReference type="SUPFAM" id="SSF56112">
    <property type="entry name" value="Protein kinase-like (PK-like)"/>
    <property type="match status" value="1"/>
</dbReference>
<dbReference type="Pfam" id="PF00069">
    <property type="entry name" value="Pkinase"/>
    <property type="match status" value="1"/>
</dbReference>
<dbReference type="FunFam" id="1.10.510.10:FF:000571">
    <property type="entry name" value="Maternal embryonic leucine zipper kinase"/>
    <property type="match status" value="1"/>
</dbReference>
<protein>
    <submittedName>
        <fullName evidence="7">MAP kinase-activated protein kinase 2</fullName>
    </submittedName>
</protein>
<dbReference type="GO" id="GO:0005524">
    <property type="term" value="F:ATP binding"/>
    <property type="evidence" value="ECO:0007669"/>
    <property type="project" value="UniProtKB-UniRule"/>
</dbReference>
<dbReference type="InterPro" id="IPR011009">
    <property type="entry name" value="Kinase-like_dom_sf"/>
</dbReference>
<feature type="binding site" evidence="3">
    <location>
        <position position="63"/>
    </location>
    <ligand>
        <name>ATP</name>
        <dbReference type="ChEBI" id="CHEBI:30616"/>
    </ligand>
</feature>
<evidence type="ECO:0000256" key="3">
    <source>
        <dbReference type="PROSITE-ProRule" id="PRU10141"/>
    </source>
</evidence>
<proteinExistence type="inferred from homology"/>
<dbReference type="PROSITE" id="PS50011">
    <property type="entry name" value="PROTEIN_KINASE_DOM"/>
    <property type="match status" value="1"/>
</dbReference>
<keyword evidence="4" id="KW-0723">Serine/threonine-protein kinase</keyword>
<organism evidence="7 8">
    <name type="scientific">Seminavis robusta</name>
    <dbReference type="NCBI Taxonomy" id="568900"/>
    <lineage>
        <taxon>Eukaryota</taxon>
        <taxon>Sar</taxon>
        <taxon>Stramenopiles</taxon>
        <taxon>Ochrophyta</taxon>
        <taxon>Bacillariophyta</taxon>
        <taxon>Bacillariophyceae</taxon>
        <taxon>Bacillariophycidae</taxon>
        <taxon>Naviculales</taxon>
        <taxon>Naviculaceae</taxon>
        <taxon>Seminavis</taxon>
    </lineage>
</organism>
<dbReference type="OrthoDB" id="193931at2759"/>
<sequence>MSEEEKAASPEAEEESSYAFDDSKNGKTFAETYVLDKDLGRGAFSVVKVGHHQQKTGESFAIKIITKAEMYDFDKECLKNELAVMKRLPAHDHIVQLYDVFDETDFVHLILEKVDGGELLDRLINKENYTECEARDLCKIVMEAMTHCHKNKVAHRDIKPENILMASETDDSTIKIADFGFAKFCPEDDSLKTQCGSAMHVAPEILTKTPYGTSVDCWALGVVIFTCIGGYPPFYGNNNQETFKKILKGEFEFTEESFGHITQDCQDMITGLLTMDMKDRWSTQQCLDCAWMKDDPKMLKRNSLLPNLKKLAEFSAKRKFKGVVNAVKFARKLSSFEEVAASSMHDESEVMHDVTKPRGRRSSIHD</sequence>
<name>A0A9N8EPP6_9STRA</name>
<feature type="compositionally biased region" description="Basic residues" evidence="5">
    <location>
        <begin position="357"/>
        <end position="366"/>
    </location>
</feature>
<dbReference type="AlphaFoldDB" id="A0A9N8EPP6"/>
<feature type="region of interest" description="Disordered" evidence="5">
    <location>
        <begin position="346"/>
        <end position="366"/>
    </location>
</feature>
<dbReference type="GO" id="GO:0004674">
    <property type="term" value="F:protein serine/threonine kinase activity"/>
    <property type="evidence" value="ECO:0007669"/>
    <property type="project" value="UniProtKB-KW"/>
</dbReference>
<keyword evidence="1 3" id="KW-0547">Nucleotide-binding</keyword>
<evidence type="ECO:0000259" key="6">
    <source>
        <dbReference type="PROSITE" id="PS50011"/>
    </source>
</evidence>
<dbReference type="EMBL" id="CAICTM010001387">
    <property type="protein sequence ID" value="CAB9523201.1"/>
    <property type="molecule type" value="Genomic_DNA"/>
</dbReference>
<evidence type="ECO:0000313" key="8">
    <source>
        <dbReference type="Proteomes" id="UP001153069"/>
    </source>
</evidence>
<dbReference type="InterPro" id="IPR017441">
    <property type="entry name" value="Protein_kinase_ATP_BS"/>
</dbReference>
<comment type="caution">
    <text evidence="7">The sequence shown here is derived from an EMBL/GenBank/DDBJ whole genome shotgun (WGS) entry which is preliminary data.</text>
</comment>
<evidence type="ECO:0000256" key="5">
    <source>
        <dbReference type="SAM" id="MobiDB-lite"/>
    </source>
</evidence>
<dbReference type="InterPro" id="IPR008271">
    <property type="entry name" value="Ser/Thr_kinase_AS"/>
</dbReference>
<gene>
    <name evidence="7" type="ORF">SEMRO_1389_G268510.1</name>
</gene>
<keyword evidence="7" id="KW-0808">Transferase</keyword>
<feature type="domain" description="Protein kinase" evidence="6">
    <location>
        <begin position="33"/>
        <end position="292"/>
    </location>
</feature>
<keyword evidence="7" id="KW-0418">Kinase</keyword>
<dbReference type="SMART" id="SM00220">
    <property type="entry name" value="S_TKc"/>
    <property type="match status" value="1"/>
</dbReference>
<dbReference type="Proteomes" id="UP001153069">
    <property type="component" value="Unassembled WGS sequence"/>
</dbReference>
<dbReference type="InterPro" id="IPR000719">
    <property type="entry name" value="Prot_kinase_dom"/>
</dbReference>
<evidence type="ECO:0000256" key="4">
    <source>
        <dbReference type="RuleBase" id="RU000304"/>
    </source>
</evidence>